<name>A0A819HKG0_9BILA</name>
<evidence type="ECO:0000313" key="2">
    <source>
        <dbReference type="EMBL" id="CAF3741950.1"/>
    </source>
</evidence>
<proteinExistence type="predicted"/>
<dbReference type="Proteomes" id="UP000663844">
    <property type="component" value="Unassembled WGS sequence"/>
</dbReference>
<gene>
    <name evidence="2" type="ORF">KXQ929_LOCUS13712</name>
    <name evidence="3" type="ORF">OXD698_LOCUS23823</name>
</gene>
<evidence type="ECO:0000313" key="3">
    <source>
        <dbReference type="EMBL" id="CAF3898737.1"/>
    </source>
</evidence>
<dbReference type="EMBL" id="CAJOBB010000742">
    <property type="protein sequence ID" value="CAF3741950.1"/>
    <property type="molecule type" value="Genomic_DNA"/>
</dbReference>
<sequence>MDNISNNEKTRLTSDGNTRRRSSQLNSIYEAYRLATQNMSYRSDYTRDRRNALTDTSLASVRGNRFCQTQNYHQLAERIRELEKEIVPDLRFTHVSSAYSPYSALTPCSYISSGCMSNYSRPHNLISPNSFIPQQRFDLSSRVLERAHHIPERFWTDWQQKRMQHRIDELESIKRNLTNTNENNSATINRRKSLLLLHDMQSHINSSDSMAFTTPISSSIDNETSSSSSDDCNLFNFHQRSIDNNTSEPITPILPLGKSQSKLDRSHLTIFLPFSNTNLLPKQTISTQTYHQAPKITNNANDRLTPSVSTASSIEDVAKIDTELNLTILLRESPDQASPILYSKATMNRTVEFRTLSSRKDRSI</sequence>
<evidence type="ECO:0000256" key="1">
    <source>
        <dbReference type="SAM" id="MobiDB-lite"/>
    </source>
</evidence>
<dbReference type="EMBL" id="CAJOAZ010002142">
    <property type="protein sequence ID" value="CAF3898737.1"/>
    <property type="molecule type" value="Genomic_DNA"/>
</dbReference>
<dbReference type="AlphaFoldDB" id="A0A819HKG0"/>
<organism evidence="3 4">
    <name type="scientific">Adineta steineri</name>
    <dbReference type="NCBI Taxonomy" id="433720"/>
    <lineage>
        <taxon>Eukaryota</taxon>
        <taxon>Metazoa</taxon>
        <taxon>Spiralia</taxon>
        <taxon>Gnathifera</taxon>
        <taxon>Rotifera</taxon>
        <taxon>Eurotatoria</taxon>
        <taxon>Bdelloidea</taxon>
        <taxon>Adinetida</taxon>
        <taxon>Adinetidae</taxon>
        <taxon>Adineta</taxon>
    </lineage>
</organism>
<comment type="caution">
    <text evidence="3">The sequence shown here is derived from an EMBL/GenBank/DDBJ whole genome shotgun (WGS) entry which is preliminary data.</text>
</comment>
<accession>A0A819HKG0</accession>
<feature type="region of interest" description="Disordered" evidence="1">
    <location>
        <begin position="1"/>
        <end position="23"/>
    </location>
</feature>
<reference evidence="3" key="1">
    <citation type="submission" date="2021-02" db="EMBL/GenBank/DDBJ databases">
        <authorList>
            <person name="Nowell W R."/>
        </authorList>
    </citation>
    <scope>NUCLEOTIDE SEQUENCE</scope>
</reference>
<evidence type="ECO:0000313" key="4">
    <source>
        <dbReference type="Proteomes" id="UP000663844"/>
    </source>
</evidence>
<dbReference type="Proteomes" id="UP000663868">
    <property type="component" value="Unassembled WGS sequence"/>
</dbReference>
<protein>
    <submittedName>
        <fullName evidence="3">Uncharacterized protein</fullName>
    </submittedName>
</protein>